<evidence type="ECO:0000259" key="4">
    <source>
        <dbReference type="PROSITE" id="PS01124"/>
    </source>
</evidence>
<dbReference type="GO" id="GO:0003700">
    <property type="term" value="F:DNA-binding transcription factor activity"/>
    <property type="evidence" value="ECO:0007669"/>
    <property type="project" value="InterPro"/>
</dbReference>
<evidence type="ECO:0000313" key="5">
    <source>
        <dbReference type="EMBL" id="THH38210.1"/>
    </source>
</evidence>
<dbReference type="GO" id="GO:0000976">
    <property type="term" value="F:transcription cis-regulatory region binding"/>
    <property type="evidence" value="ECO:0007669"/>
    <property type="project" value="TreeGrafter"/>
</dbReference>
<dbReference type="EMBL" id="SRKY01000001">
    <property type="protein sequence ID" value="THH38210.1"/>
    <property type="molecule type" value="Genomic_DNA"/>
</dbReference>
<reference evidence="5 6" key="1">
    <citation type="submission" date="2019-04" db="EMBL/GenBank/DDBJ databases">
        <title>Shimia ponticola sp. nov., isolated from seawater.</title>
        <authorList>
            <person name="Kim Y.-O."/>
            <person name="Yoon J.-H."/>
        </authorList>
    </citation>
    <scope>NUCLEOTIDE SEQUENCE [LARGE SCALE GENOMIC DNA]</scope>
    <source>
        <strain evidence="5 6">MYP11</strain>
    </source>
</reference>
<dbReference type="Proteomes" id="UP000306602">
    <property type="component" value="Unassembled WGS sequence"/>
</dbReference>
<keyword evidence="3" id="KW-0804">Transcription</keyword>
<keyword evidence="6" id="KW-1185">Reference proteome</keyword>
<evidence type="ECO:0000256" key="2">
    <source>
        <dbReference type="ARBA" id="ARBA00023125"/>
    </source>
</evidence>
<dbReference type="InterPro" id="IPR018060">
    <property type="entry name" value="HTH_AraC"/>
</dbReference>
<comment type="caution">
    <text evidence="5">The sequence shown here is derived from an EMBL/GenBank/DDBJ whole genome shotgun (WGS) entry which is preliminary data.</text>
</comment>
<organism evidence="5 6">
    <name type="scientific">Aliishimia ponticola</name>
    <dbReference type="NCBI Taxonomy" id="2499833"/>
    <lineage>
        <taxon>Bacteria</taxon>
        <taxon>Pseudomonadati</taxon>
        <taxon>Pseudomonadota</taxon>
        <taxon>Alphaproteobacteria</taxon>
        <taxon>Rhodobacterales</taxon>
        <taxon>Paracoccaceae</taxon>
        <taxon>Aliishimia</taxon>
    </lineage>
</organism>
<dbReference type="PANTHER" id="PTHR47894:SF1">
    <property type="entry name" value="HTH-TYPE TRANSCRIPTIONAL REGULATOR VQSM"/>
    <property type="match status" value="1"/>
</dbReference>
<dbReference type="InterPro" id="IPR009057">
    <property type="entry name" value="Homeodomain-like_sf"/>
</dbReference>
<evidence type="ECO:0000256" key="3">
    <source>
        <dbReference type="ARBA" id="ARBA00023163"/>
    </source>
</evidence>
<keyword evidence="1" id="KW-0805">Transcription regulation</keyword>
<dbReference type="SMART" id="SM00342">
    <property type="entry name" value="HTH_ARAC"/>
    <property type="match status" value="1"/>
</dbReference>
<dbReference type="InterPro" id="IPR032687">
    <property type="entry name" value="AraC-type_N"/>
</dbReference>
<feature type="domain" description="HTH araC/xylS-type" evidence="4">
    <location>
        <begin position="280"/>
        <end position="376"/>
    </location>
</feature>
<dbReference type="Gene3D" id="1.10.10.60">
    <property type="entry name" value="Homeodomain-like"/>
    <property type="match status" value="1"/>
</dbReference>
<evidence type="ECO:0000256" key="1">
    <source>
        <dbReference type="ARBA" id="ARBA00023015"/>
    </source>
</evidence>
<dbReference type="PROSITE" id="PS01124">
    <property type="entry name" value="HTH_ARAC_FAMILY_2"/>
    <property type="match status" value="1"/>
</dbReference>
<dbReference type="PANTHER" id="PTHR47894">
    <property type="entry name" value="HTH-TYPE TRANSCRIPTIONAL REGULATOR GADX"/>
    <property type="match status" value="1"/>
</dbReference>
<keyword evidence="2" id="KW-0238">DNA-binding</keyword>
<dbReference type="OrthoDB" id="9805730at2"/>
<sequence length="376" mass="42276">MSWGLLTDDYGIASCSCHRACRKDHNSPVSYQITPKGPAVPNNDPIALTTVSAAFIHDWLDALRSRCAPPVLASLLHRSGLQAGPMMPSQRVTLTEIVRLYQLAAIETGDEMMGLYSRPIRPRALQHLVTVQREARSLTAALYRYTTFWNLLLDDFQLALHSTEDIYELSLTPYTPGTPPQRFGHMLLLKLAHGLLSWLGGAEMPVQEVRFAFARPDFAADYAVVFPCPVRFGAPRTSILFDARQFPRPLARSRDEATAFVENAPLDWIFTGSRAHTYSLQVRAFLYGAQWQTCQLPEAAASLKMAPRTLNRRLKEEGASFQDIKDALRRDIAIRALQHGKDSIEQIAFDTGFSAPANFHRAFRKWTNRTPGSYRE</sequence>
<dbReference type="SUPFAM" id="SSF46689">
    <property type="entry name" value="Homeodomain-like"/>
    <property type="match status" value="1"/>
</dbReference>
<proteinExistence type="predicted"/>
<protein>
    <submittedName>
        <fullName evidence="5">AraC family transcriptional regulator</fullName>
    </submittedName>
</protein>
<dbReference type="Pfam" id="PF12833">
    <property type="entry name" value="HTH_18"/>
    <property type="match status" value="1"/>
</dbReference>
<dbReference type="AlphaFoldDB" id="A0A4S4NPR3"/>
<evidence type="ECO:0000313" key="6">
    <source>
        <dbReference type="Proteomes" id="UP000306602"/>
    </source>
</evidence>
<dbReference type="Pfam" id="PF12625">
    <property type="entry name" value="Arabinose_bd"/>
    <property type="match status" value="1"/>
</dbReference>
<name>A0A4S4NPR3_9RHOB</name>
<accession>A0A4S4NPR3</accession>
<dbReference type="GO" id="GO:0005829">
    <property type="term" value="C:cytosol"/>
    <property type="evidence" value="ECO:0007669"/>
    <property type="project" value="TreeGrafter"/>
</dbReference>
<gene>
    <name evidence="5" type="ORF">E4Z66_01135</name>
</gene>